<sequence length="149" mass="16707">MKHNLDSLATLHELVRANRPPGHRDGPVVRDPRHVFYRPIFTTLTALAASQPPDSYEVFLGRHLLGNVVRFAWGDWGSYCAADGRGLPVQDTRAGAAGQLLHLARTTEHRCERTSRRISCPAVSDSIHRCYIAPLDRQHYCECVCGTYL</sequence>
<organism evidence="1 2">
    <name type="scientific">Amycolatopsis saalfeldensis</name>
    <dbReference type="NCBI Taxonomy" id="394193"/>
    <lineage>
        <taxon>Bacteria</taxon>
        <taxon>Bacillati</taxon>
        <taxon>Actinomycetota</taxon>
        <taxon>Actinomycetes</taxon>
        <taxon>Pseudonocardiales</taxon>
        <taxon>Pseudonocardiaceae</taxon>
        <taxon>Amycolatopsis</taxon>
    </lineage>
</organism>
<reference evidence="1 2" key="1">
    <citation type="submission" date="2016-10" db="EMBL/GenBank/DDBJ databases">
        <authorList>
            <person name="de Groot N.N."/>
        </authorList>
    </citation>
    <scope>NUCLEOTIDE SEQUENCE [LARGE SCALE GENOMIC DNA]</scope>
    <source>
        <strain evidence="1 2">DSM 44993</strain>
    </source>
</reference>
<accession>A0A1H8YNB7</accession>
<protein>
    <submittedName>
        <fullName evidence="1">Uncharacterized protein</fullName>
    </submittedName>
</protein>
<dbReference type="STRING" id="394193.SAMN04489732_129113"/>
<proteinExistence type="predicted"/>
<dbReference type="AlphaFoldDB" id="A0A1H8YNB7"/>
<keyword evidence="2" id="KW-1185">Reference proteome</keyword>
<dbReference type="OrthoDB" id="9830637at2"/>
<gene>
    <name evidence="1" type="ORF">SAMN04489732_129113</name>
</gene>
<evidence type="ECO:0000313" key="2">
    <source>
        <dbReference type="Proteomes" id="UP000198582"/>
    </source>
</evidence>
<dbReference type="EMBL" id="FOEF01000029">
    <property type="protein sequence ID" value="SEP53667.1"/>
    <property type="molecule type" value="Genomic_DNA"/>
</dbReference>
<dbReference type="RefSeq" id="WP_091628481.1">
    <property type="nucleotide sequence ID" value="NZ_FOEF01000029.1"/>
</dbReference>
<evidence type="ECO:0000313" key="1">
    <source>
        <dbReference type="EMBL" id="SEP53667.1"/>
    </source>
</evidence>
<name>A0A1H8YNB7_9PSEU</name>
<dbReference type="Proteomes" id="UP000198582">
    <property type="component" value="Unassembled WGS sequence"/>
</dbReference>